<comment type="similarity">
    <text evidence="2">Belongs to the DNA repair enzymes AP/ExoA family.</text>
</comment>
<evidence type="ECO:0000313" key="12">
    <source>
        <dbReference type="EMBL" id="CAB4970994.1"/>
    </source>
</evidence>
<dbReference type="Pfam" id="PF03372">
    <property type="entry name" value="Exo_endo_phos"/>
    <property type="match status" value="1"/>
</dbReference>
<keyword evidence="4" id="KW-0378">Hydrolase</keyword>
<dbReference type="PANTHER" id="PTHR43250:SF2">
    <property type="entry name" value="EXODEOXYRIBONUCLEASE III"/>
    <property type="match status" value="1"/>
</dbReference>
<dbReference type="GO" id="GO:0046872">
    <property type="term" value="F:metal ion binding"/>
    <property type="evidence" value="ECO:0007669"/>
    <property type="project" value="UniProtKB-KW"/>
</dbReference>
<evidence type="ECO:0000256" key="5">
    <source>
        <dbReference type="ARBA" id="ARBA00022842"/>
    </source>
</evidence>
<dbReference type="InterPro" id="IPR037493">
    <property type="entry name" value="ExoIII-like"/>
</dbReference>
<dbReference type="SUPFAM" id="SSF56219">
    <property type="entry name" value="DNase I-like"/>
    <property type="match status" value="1"/>
</dbReference>
<evidence type="ECO:0000313" key="10">
    <source>
        <dbReference type="EMBL" id="CAB4852315.1"/>
    </source>
</evidence>
<dbReference type="EMBL" id="CAFBMT010000018">
    <property type="protein sequence ID" value="CAB4947316.1"/>
    <property type="molecule type" value="Genomic_DNA"/>
</dbReference>
<dbReference type="InterPro" id="IPR005135">
    <property type="entry name" value="Endo/exonuclease/phosphatase"/>
</dbReference>
<evidence type="ECO:0000256" key="1">
    <source>
        <dbReference type="ARBA" id="ARBA00001946"/>
    </source>
</evidence>
<dbReference type="PANTHER" id="PTHR43250">
    <property type="entry name" value="EXODEOXYRIBONUCLEASE III"/>
    <property type="match status" value="1"/>
</dbReference>
<evidence type="ECO:0000256" key="3">
    <source>
        <dbReference type="ARBA" id="ARBA00022723"/>
    </source>
</evidence>
<dbReference type="Gene3D" id="3.60.10.10">
    <property type="entry name" value="Endonuclease/exonuclease/phosphatase"/>
    <property type="match status" value="1"/>
</dbReference>
<evidence type="ECO:0000313" key="8">
    <source>
        <dbReference type="EMBL" id="CAB4734809.1"/>
    </source>
</evidence>
<evidence type="ECO:0000313" key="9">
    <source>
        <dbReference type="EMBL" id="CAB4821874.1"/>
    </source>
</evidence>
<dbReference type="GO" id="GO:0006281">
    <property type="term" value="P:DNA repair"/>
    <property type="evidence" value="ECO:0007669"/>
    <property type="project" value="InterPro"/>
</dbReference>
<evidence type="ECO:0000256" key="4">
    <source>
        <dbReference type="ARBA" id="ARBA00022801"/>
    </source>
</evidence>
<dbReference type="InterPro" id="IPR004808">
    <property type="entry name" value="AP_endonuc_1"/>
</dbReference>
<evidence type="ECO:0000256" key="2">
    <source>
        <dbReference type="ARBA" id="ARBA00007092"/>
    </source>
</evidence>
<accession>A0A6J7JVB2</accession>
<dbReference type="NCBIfam" id="TIGR00633">
    <property type="entry name" value="xth"/>
    <property type="match status" value="1"/>
</dbReference>
<dbReference type="AlphaFoldDB" id="A0A6J7JVB2"/>
<feature type="domain" description="Endonuclease/exonuclease/phosphatase" evidence="6">
    <location>
        <begin position="10"/>
        <end position="270"/>
    </location>
</feature>
<dbReference type="EMBL" id="CAEZYF010000017">
    <property type="protein sequence ID" value="CAB4734809.1"/>
    <property type="molecule type" value="Genomic_DNA"/>
</dbReference>
<evidence type="ECO:0000313" key="7">
    <source>
        <dbReference type="EMBL" id="CAB4364847.1"/>
    </source>
</evidence>
<dbReference type="GO" id="GO:0008311">
    <property type="term" value="F:double-stranded DNA 3'-5' DNA exonuclease activity"/>
    <property type="evidence" value="ECO:0007669"/>
    <property type="project" value="InterPro"/>
</dbReference>
<dbReference type="EMBL" id="CAFAAV010000103">
    <property type="protein sequence ID" value="CAB4821874.1"/>
    <property type="molecule type" value="Genomic_DNA"/>
</dbReference>
<keyword evidence="5" id="KW-0460">Magnesium</keyword>
<name>A0A6J7JVB2_9ZZZZ</name>
<organism evidence="11">
    <name type="scientific">freshwater metagenome</name>
    <dbReference type="NCBI Taxonomy" id="449393"/>
    <lineage>
        <taxon>unclassified sequences</taxon>
        <taxon>metagenomes</taxon>
        <taxon>ecological metagenomes</taxon>
    </lineage>
</organism>
<evidence type="ECO:0000313" key="11">
    <source>
        <dbReference type="EMBL" id="CAB4947316.1"/>
    </source>
</evidence>
<comment type="cofactor">
    <cofactor evidence="1">
        <name>Mg(2+)</name>
        <dbReference type="ChEBI" id="CHEBI:18420"/>
    </cofactor>
</comment>
<gene>
    <name evidence="8" type="ORF">UFOPK2656_02410</name>
    <name evidence="9" type="ORF">UFOPK3099_01432</name>
    <name evidence="10" type="ORF">UFOPK3267_02015</name>
    <name evidence="11" type="ORF">UFOPK3651_02608</name>
    <name evidence="12" type="ORF">UFOPK3931_00111</name>
    <name evidence="7" type="ORF">UFOPK4189_02605</name>
</gene>
<evidence type="ECO:0000259" key="6">
    <source>
        <dbReference type="Pfam" id="PF03372"/>
    </source>
</evidence>
<dbReference type="EMBL" id="CAFBOL010000002">
    <property type="protein sequence ID" value="CAB4970994.1"/>
    <property type="molecule type" value="Genomic_DNA"/>
</dbReference>
<dbReference type="EMBL" id="CAESGF010000019">
    <property type="protein sequence ID" value="CAB4364847.1"/>
    <property type="molecule type" value="Genomic_DNA"/>
</dbReference>
<dbReference type="NCBIfam" id="TIGR00195">
    <property type="entry name" value="exoDNase_III"/>
    <property type="match status" value="1"/>
</dbReference>
<dbReference type="InterPro" id="IPR036691">
    <property type="entry name" value="Endo/exonu/phosph_ase_sf"/>
</dbReference>
<sequence length="279" mass="30696">MPSRRSLTIASVNVNGLRAAVTNGIADWVTGRKPDVITMQEVRAPDELVPALVEQAGGAGWHVAHSQAVAKGRAGVAVASRLPITAHRSGLPGKGKRALPYDDSGRWIEAEIDTPDGRGLTVVSAYVHTGDADDEARMAEKLAFLDAATARLEALRATGRHTLLTGDLNVGHRELDIKNWKGNRGKAGFHPNERARFDRWFDELGWVDIGRRLTGEVAGPYSWWSWRGKAFDIDSGWRIDYHIASPELAALAQSHTVDRAPTYAERWSDHAPVVVEYRW</sequence>
<reference evidence="11" key="1">
    <citation type="submission" date="2020-05" db="EMBL/GenBank/DDBJ databases">
        <authorList>
            <person name="Chiriac C."/>
            <person name="Salcher M."/>
            <person name="Ghai R."/>
            <person name="Kavagutti S V."/>
        </authorList>
    </citation>
    <scope>NUCLEOTIDE SEQUENCE</scope>
</reference>
<protein>
    <submittedName>
        <fullName evidence="11">Unannotated protein</fullName>
    </submittedName>
</protein>
<dbReference type="EMBL" id="CAFBIY010000123">
    <property type="protein sequence ID" value="CAB4852315.1"/>
    <property type="molecule type" value="Genomic_DNA"/>
</dbReference>
<keyword evidence="3" id="KW-0479">Metal-binding</keyword>
<dbReference type="PROSITE" id="PS51435">
    <property type="entry name" value="AP_NUCLEASE_F1_4"/>
    <property type="match status" value="1"/>
</dbReference>
<proteinExistence type="inferred from homology"/>